<proteinExistence type="predicted"/>
<name>A0A5B6W7E1_9ROSI</name>
<gene>
    <name evidence="2" type="ORF">EPI10_011267</name>
</gene>
<sequence>MNNNAWRDGKEHVKAITILSGKELKPPSKPIHEHEEVLEDVDEPMKEEKEIKHYEPTKEVAKSAPNAVFKRCDNETNGETPMDQGAIGRVKMVVNDN</sequence>
<reference evidence="2" key="1">
    <citation type="submission" date="2019-08" db="EMBL/GenBank/DDBJ databases">
        <authorList>
            <person name="Liu F."/>
        </authorList>
    </citation>
    <scope>NUCLEOTIDE SEQUENCE [LARGE SCALE GENOMIC DNA]</scope>
    <source>
        <strain evidence="2">PA1801</strain>
        <tissue evidence="2">Leaf</tissue>
    </source>
</reference>
<organism evidence="2 3">
    <name type="scientific">Gossypium australe</name>
    <dbReference type="NCBI Taxonomy" id="47621"/>
    <lineage>
        <taxon>Eukaryota</taxon>
        <taxon>Viridiplantae</taxon>
        <taxon>Streptophyta</taxon>
        <taxon>Embryophyta</taxon>
        <taxon>Tracheophyta</taxon>
        <taxon>Spermatophyta</taxon>
        <taxon>Magnoliopsida</taxon>
        <taxon>eudicotyledons</taxon>
        <taxon>Gunneridae</taxon>
        <taxon>Pentapetalae</taxon>
        <taxon>rosids</taxon>
        <taxon>malvids</taxon>
        <taxon>Malvales</taxon>
        <taxon>Malvaceae</taxon>
        <taxon>Malvoideae</taxon>
        <taxon>Gossypium</taxon>
    </lineage>
</organism>
<evidence type="ECO:0000313" key="3">
    <source>
        <dbReference type="Proteomes" id="UP000325315"/>
    </source>
</evidence>
<evidence type="ECO:0000256" key="1">
    <source>
        <dbReference type="SAM" id="MobiDB-lite"/>
    </source>
</evidence>
<feature type="region of interest" description="Disordered" evidence="1">
    <location>
        <begin position="23"/>
        <end position="44"/>
    </location>
</feature>
<keyword evidence="3" id="KW-1185">Reference proteome</keyword>
<evidence type="ECO:0000313" key="2">
    <source>
        <dbReference type="EMBL" id="KAA3477376.1"/>
    </source>
</evidence>
<dbReference type="Proteomes" id="UP000325315">
    <property type="component" value="Unassembled WGS sequence"/>
</dbReference>
<feature type="compositionally biased region" description="Basic and acidic residues" evidence="1">
    <location>
        <begin position="23"/>
        <end position="35"/>
    </location>
</feature>
<dbReference type="AlphaFoldDB" id="A0A5B6W7E1"/>
<protein>
    <submittedName>
        <fullName evidence="2">Uncharacterized protein</fullName>
    </submittedName>
</protein>
<dbReference type="EMBL" id="SMMG02000004">
    <property type="protein sequence ID" value="KAA3477376.1"/>
    <property type="molecule type" value="Genomic_DNA"/>
</dbReference>
<accession>A0A5B6W7E1</accession>
<comment type="caution">
    <text evidence="2">The sequence shown here is derived from an EMBL/GenBank/DDBJ whole genome shotgun (WGS) entry which is preliminary data.</text>
</comment>